<dbReference type="Pfam" id="PF03357">
    <property type="entry name" value="Snf7"/>
    <property type="match status" value="1"/>
</dbReference>
<gene>
    <name evidence="2" type="ORF">GP486_008992</name>
</gene>
<feature type="non-terminal residue" evidence="2">
    <location>
        <position position="96"/>
    </location>
</feature>
<dbReference type="Proteomes" id="UP000750711">
    <property type="component" value="Unassembled WGS sequence"/>
</dbReference>
<evidence type="ECO:0000256" key="1">
    <source>
        <dbReference type="SAM" id="MobiDB-lite"/>
    </source>
</evidence>
<feature type="compositionally biased region" description="Basic and acidic residues" evidence="1">
    <location>
        <begin position="1"/>
        <end position="10"/>
    </location>
</feature>
<dbReference type="GO" id="GO:0007034">
    <property type="term" value="P:vacuolar transport"/>
    <property type="evidence" value="ECO:0007669"/>
    <property type="project" value="InterPro"/>
</dbReference>
<proteinExistence type="predicted"/>
<feature type="compositionally biased region" description="Basic and acidic residues" evidence="1">
    <location>
        <begin position="86"/>
        <end position="96"/>
    </location>
</feature>
<feature type="region of interest" description="Disordered" evidence="1">
    <location>
        <begin position="1"/>
        <end position="26"/>
    </location>
</feature>
<feature type="region of interest" description="Disordered" evidence="1">
    <location>
        <begin position="74"/>
        <end position="96"/>
    </location>
</feature>
<dbReference type="EMBL" id="JAGHQM010004834">
    <property type="protein sequence ID" value="KAH0533547.1"/>
    <property type="molecule type" value="Genomic_DNA"/>
</dbReference>
<accession>A0A9P8I2T9</accession>
<name>A0A9P8I2T9_9PEZI</name>
<comment type="caution">
    <text evidence="2">The sequence shown here is derived from an EMBL/GenBank/DDBJ whole genome shotgun (WGS) entry which is preliminary data.</text>
</comment>
<dbReference type="InterPro" id="IPR005024">
    <property type="entry name" value="Snf7_fam"/>
</dbReference>
<protein>
    <submittedName>
        <fullName evidence="2">Uncharacterized protein</fullName>
    </submittedName>
</protein>
<dbReference type="AlphaFoldDB" id="A0A9P8I2T9"/>
<organism evidence="2 3">
    <name type="scientific">Trichoglossum hirsutum</name>
    <dbReference type="NCBI Taxonomy" id="265104"/>
    <lineage>
        <taxon>Eukaryota</taxon>
        <taxon>Fungi</taxon>
        <taxon>Dikarya</taxon>
        <taxon>Ascomycota</taxon>
        <taxon>Pezizomycotina</taxon>
        <taxon>Geoglossomycetes</taxon>
        <taxon>Geoglossales</taxon>
        <taxon>Geoglossaceae</taxon>
        <taxon>Trichoglossum</taxon>
    </lineage>
</organism>
<evidence type="ECO:0000313" key="2">
    <source>
        <dbReference type="EMBL" id="KAH0533547.1"/>
    </source>
</evidence>
<sequence>EELREQHALGEEIGQAITSTPIGEPVDEDELDQELEDLVQENLDNKMLETGQVPVTGDIGRIPTVPNGPVKGKAVAAREEDDEEAELKRLQAEMAI</sequence>
<reference evidence="2" key="1">
    <citation type="submission" date="2021-03" db="EMBL/GenBank/DDBJ databases">
        <title>Comparative genomics and phylogenomic investigation of the class Geoglossomycetes provide insights into ecological specialization and systematics.</title>
        <authorList>
            <person name="Melie T."/>
            <person name="Pirro S."/>
            <person name="Miller A.N."/>
            <person name="Quandt A."/>
        </authorList>
    </citation>
    <scope>NUCLEOTIDE SEQUENCE</scope>
    <source>
        <strain evidence="2">CAQ_001_2017</strain>
    </source>
</reference>
<keyword evidence="3" id="KW-1185">Reference proteome</keyword>
<evidence type="ECO:0000313" key="3">
    <source>
        <dbReference type="Proteomes" id="UP000750711"/>
    </source>
</evidence>